<keyword evidence="4" id="KW-0221">Differentiation</keyword>
<sequence>MDGSLVFSPYNNAMAGGSGTGYLNSMHIPKFGTLVPNRIFVGGIASDTTESELKNFFSSFGNVRDCKIILDRGGLSKSYGFVTFESPEDAEKIIKRSADTLIMRDRKLNIGPAIRKQSMQGERLYGGGDLSPSTSMSACSVGGGMGGAGALMYPNALSYAATLGNGVTLMCTSDGYLIPTQTPQAAMYPSVIYHSPAGYYQSPMAATTPSAAAPPAPQWTTSPQWRYPSIQAPGGSLVASPCGQYLYQIPNSMQSSGGAPIMGSDMLIAQSTAGPSQYQTNANHGSCDDQ</sequence>
<organism evidence="10">
    <name type="scientific">Enchytraeus coronatus</name>
    <dbReference type="NCBI Taxonomy" id="208440"/>
    <lineage>
        <taxon>Eukaryota</taxon>
        <taxon>Metazoa</taxon>
        <taxon>Spiralia</taxon>
        <taxon>Lophotrochozoa</taxon>
        <taxon>Annelida</taxon>
        <taxon>Clitellata</taxon>
        <taxon>Oligochaeta</taxon>
        <taxon>Enchytraeida</taxon>
        <taxon>Enchytraeidae</taxon>
        <taxon>Enchytraeus</taxon>
    </lineage>
</organism>
<dbReference type="GO" id="GO:0003730">
    <property type="term" value="F:mRNA 3'-UTR binding"/>
    <property type="evidence" value="ECO:0007669"/>
    <property type="project" value="TreeGrafter"/>
</dbReference>
<keyword evidence="7 8" id="KW-0694">RNA-binding</keyword>
<evidence type="ECO:0000256" key="4">
    <source>
        <dbReference type="ARBA" id="ARBA00022782"/>
    </source>
</evidence>
<evidence type="ECO:0000256" key="1">
    <source>
        <dbReference type="ARBA" id="ARBA00004496"/>
    </source>
</evidence>
<dbReference type="Gene3D" id="3.30.70.330">
    <property type="match status" value="1"/>
</dbReference>
<dbReference type="InterPro" id="IPR000504">
    <property type="entry name" value="RRM_dom"/>
</dbReference>
<dbReference type="PROSITE" id="PS50102">
    <property type="entry name" value="RRM"/>
    <property type="match status" value="1"/>
</dbReference>
<dbReference type="GO" id="GO:0051321">
    <property type="term" value="P:meiotic cell cycle"/>
    <property type="evidence" value="ECO:0007669"/>
    <property type="project" value="UniProtKB-ARBA"/>
</dbReference>
<proteinExistence type="evidence at transcript level"/>
<name>A0AAU7VFE7_9ANNE</name>
<dbReference type="PANTHER" id="PTHR11176:SF57">
    <property type="entry name" value="PROTEIN BOULE"/>
    <property type="match status" value="1"/>
</dbReference>
<dbReference type="CDD" id="cd12412">
    <property type="entry name" value="RRM_DAZL_BOULE"/>
    <property type="match status" value="1"/>
</dbReference>
<dbReference type="Pfam" id="PF00076">
    <property type="entry name" value="RRM_1"/>
    <property type="match status" value="1"/>
</dbReference>
<evidence type="ECO:0000313" key="10">
    <source>
        <dbReference type="EMBL" id="XBW67481.1"/>
    </source>
</evidence>
<dbReference type="PANTHER" id="PTHR11176">
    <property type="entry name" value="BOULE-RELATED"/>
    <property type="match status" value="1"/>
</dbReference>
<dbReference type="AlphaFoldDB" id="A0AAU7VFE7"/>
<feature type="domain" description="RRM" evidence="9">
    <location>
        <begin position="37"/>
        <end position="115"/>
    </location>
</feature>
<dbReference type="SUPFAM" id="SSF54928">
    <property type="entry name" value="RNA-binding domain, RBD"/>
    <property type="match status" value="1"/>
</dbReference>
<evidence type="ECO:0000256" key="3">
    <source>
        <dbReference type="ARBA" id="ARBA00022490"/>
    </source>
</evidence>
<evidence type="ECO:0000259" key="9">
    <source>
        <dbReference type="PROSITE" id="PS50102"/>
    </source>
</evidence>
<dbReference type="InterPro" id="IPR034988">
    <property type="entry name" value="DAZ_BOULE_RRM"/>
</dbReference>
<reference evidence="10" key="1">
    <citation type="journal article" date="2023" name="Biology">
        <title>Germ Line/Multipotency Genes Show Differential Expression during Embryonic Development of the Annelid Enchytraeus coronatus.</title>
        <authorList>
            <person name="Kostyuchenko R.P."/>
            <person name="Nikanorova D.D."/>
            <person name="Amosov A.V."/>
        </authorList>
    </citation>
    <scope>NUCLEOTIDE SEQUENCE</scope>
</reference>
<reference evidence="10" key="2">
    <citation type="submission" date="2023-10" db="EMBL/GenBank/DDBJ databases">
        <authorList>
            <person name="Kostyuchenko R.P."/>
        </authorList>
    </citation>
    <scope>NUCLEOTIDE SEQUENCE</scope>
</reference>
<dbReference type="EMBL" id="OR750686">
    <property type="protein sequence ID" value="XBW67481.1"/>
    <property type="molecule type" value="mRNA"/>
</dbReference>
<dbReference type="GO" id="GO:0070935">
    <property type="term" value="P:3'-UTR-mediated mRNA stabilization"/>
    <property type="evidence" value="ECO:0007669"/>
    <property type="project" value="TreeGrafter"/>
</dbReference>
<evidence type="ECO:0000256" key="8">
    <source>
        <dbReference type="PROSITE-ProRule" id="PRU00176"/>
    </source>
</evidence>
<comment type="subcellular location">
    <subcellularLocation>
        <location evidence="1">Cytoplasm</location>
    </subcellularLocation>
</comment>
<gene>
    <name evidence="10" type="primary">boule1</name>
</gene>
<dbReference type="GO" id="GO:0030154">
    <property type="term" value="P:cell differentiation"/>
    <property type="evidence" value="ECO:0007669"/>
    <property type="project" value="UniProtKB-KW"/>
</dbReference>
<dbReference type="GO" id="GO:0005737">
    <property type="term" value="C:cytoplasm"/>
    <property type="evidence" value="ECO:0007669"/>
    <property type="project" value="UniProtKB-SubCell"/>
</dbReference>
<dbReference type="GO" id="GO:0007283">
    <property type="term" value="P:spermatogenesis"/>
    <property type="evidence" value="ECO:0007669"/>
    <property type="project" value="UniProtKB-KW"/>
</dbReference>
<evidence type="ECO:0000256" key="6">
    <source>
        <dbReference type="ARBA" id="ARBA00022871"/>
    </source>
</evidence>
<keyword evidence="5" id="KW-0810">Translation regulation</keyword>
<dbReference type="GO" id="GO:0045948">
    <property type="term" value="P:positive regulation of translational initiation"/>
    <property type="evidence" value="ECO:0007669"/>
    <property type="project" value="TreeGrafter"/>
</dbReference>
<dbReference type="FunFam" id="3.30.70.330:FF:000167">
    <property type="entry name" value="protein boule-like isoform X1"/>
    <property type="match status" value="1"/>
</dbReference>
<dbReference type="GO" id="GO:0008494">
    <property type="term" value="F:translation activator activity"/>
    <property type="evidence" value="ECO:0007669"/>
    <property type="project" value="TreeGrafter"/>
</dbReference>
<keyword evidence="2" id="KW-0217">Developmental protein</keyword>
<keyword evidence="3" id="KW-0963">Cytoplasm</keyword>
<evidence type="ECO:0000256" key="5">
    <source>
        <dbReference type="ARBA" id="ARBA00022845"/>
    </source>
</evidence>
<evidence type="ECO:0000256" key="2">
    <source>
        <dbReference type="ARBA" id="ARBA00022473"/>
    </source>
</evidence>
<dbReference type="InterPro" id="IPR035979">
    <property type="entry name" value="RBD_domain_sf"/>
</dbReference>
<dbReference type="SMART" id="SM00360">
    <property type="entry name" value="RRM"/>
    <property type="match status" value="1"/>
</dbReference>
<evidence type="ECO:0000256" key="7">
    <source>
        <dbReference type="ARBA" id="ARBA00022884"/>
    </source>
</evidence>
<accession>A0AAU7VFE7</accession>
<protein>
    <submittedName>
        <fullName evidence="10">Boule1</fullName>
    </submittedName>
</protein>
<keyword evidence="6" id="KW-0744">Spermatogenesis</keyword>
<dbReference type="InterPro" id="IPR012677">
    <property type="entry name" value="Nucleotide-bd_a/b_plait_sf"/>
</dbReference>